<dbReference type="PROSITE" id="PS01167">
    <property type="entry name" value="RIBOSOMAL_L17"/>
    <property type="match status" value="1"/>
</dbReference>
<dbReference type="PANTHER" id="PTHR14413:SF16">
    <property type="entry name" value="LARGE RIBOSOMAL SUBUNIT PROTEIN BL17M"/>
    <property type="match status" value="1"/>
</dbReference>
<evidence type="ECO:0000256" key="6">
    <source>
        <dbReference type="RuleBase" id="RU000661"/>
    </source>
</evidence>
<dbReference type="GO" id="GO:0006412">
    <property type="term" value="P:translation"/>
    <property type="evidence" value="ECO:0007669"/>
    <property type="project" value="InterPro"/>
</dbReference>
<dbReference type="Proteomes" id="UP000177528">
    <property type="component" value="Unassembled WGS sequence"/>
</dbReference>
<evidence type="ECO:0000313" key="7">
    <source>
        <dbReference type="EMBL" id="OGY34143.1"/>
    </source>
</evidence>
<evidence type="ECO:0000256" key="3">
    <source>
        <dbReference type="ARBA" id="ARBA00023274"/>
    </source>
</evidence>
<evidence type="ECO:0000313" key="8">
    <source>
        <dbReference type="Proteomes" id="UP000177528"/>
    </source>
</evidence>
<sequence length="116" mass="13246">MRNKKSNRILGRTSDRRGHLMKSLTSSLLEHGAIVTTEAKAKELRRNFEPLITRAREELTLANRRLLIAQLMHKNDLPALMEVGKKHAKRPGGYLRITKLPITRADAARMARIEIL</sequence>
<dbReference type="GO" id="GO:0022625">
    <property type="term" value="C:cytosolic large ribosomal subunit"/>
    <property type="evidence" value="ECO:0007669"/>
    <property type="project" value="TreeGrafter"/>
</dbReference>
<dbReference type="InterPro" id="IPR000456">
    <property type="entry name" value="Ribosomal_bL17"/>
</dbReference>
<evidence type="ECO:0000256" key="1">
    <source>
        <dbReference type="ARBA" id="ARBA00008777"/>
    </source>
</evidence>
<keyword evidence="3 5" id="KW-0687">Ribonucleoprotein</keyword>
<dbReference type="PANTHER" id="PTHR14413">
    <property type="entry name" value="RIBOSOMAL PROTEIN L17"/>
    <property type="match status" value="1"/>
</dbReference>
<comment type="similarity">
    <text evidence="1 5">Belongs to the bacterial ribosomal protein bL17 family.</text>
</comment>
<reference evidence="7 8" key="1">
    <citation type="journal article" date="2016" name="Nat. Commun.">
        <title>Thousands of microbial genomes shed light on interconnected biogeochemical processes in an aquifer system.</title>
        <authorList>
            <person name="Anantharaman K."/>
            <person name="Brown C.T."/>
            <person name="Hug L.A."/>
            <person name="Sharon I."/>
            <person name="Castelle C.J."/>
            <person name="Probst A.J."/>
            <person name="Thomas B.C."/>
            <person name="Singh A."/>
            <person name="Wilkins M.J."/>
            <person name="Karaoz U."/>
            <person name="Brodie E.L."/>
            <person name="Williams K.H."/>
            <person name="Hubbard S.S."/>
            <person name="Banfield J.F."/>
        </authorList>
    </citation>
    <scope>NUCLEOTIDE SEQUENCE [LARGE SCALE GENOMIC DNA]</scope>
</reference>
<gene>
    <name evidence="7" type="ORF">A3D99_00280</name>
</gene>
<evidence type="ECO:0000256" key="2">
    <source>
        <dbReference type="ARBA" id="ARBA00022980"/>
    </source>
</evidence>
<evidence type="ECO:0000256" key="5">
    <source>
        <dbReference type="RuleBase" id="RU000660"/>
    </source>
</evidence>
<dbReference type="NCBIfam" id="TIGR00059">
    <property type="entry name" value="L17"/>
    <property type="match status" value="1"/>
</dbReference>
<dbReference type="SUPFAM" id="SSF64263">
    <property type="entry name" value="Prokaryotic ribosomal protein L17"/>
    <property type="match status" value="1"/>
</dbReference>
<name>A0A1G1X2E3_9BACT</name>
<accession>A0A1G1X2E3</accession>
<dbReference type="EMBL" id="MHHR01000020">
    <property type="protein sequence ID" value="OGY34143.1"/>
    <property type="molecule type" value="Genomic_DNA"/>
</dbReference>
<proteinExistence type="inferred from homology"/>
<dbReference type="Gene3D" id="3.90.1030.10">
    <property type="entry name" value="Ribosomal protein L17"/>
    <property type="match status" value="1"/>
</dbReference>
<dbReference type="Pfam" id="PF01196">
    <property type="entry name" value="Ribosomal_L17"/>
    <property type="match status" value="1"/>
</dbReference>
<dbReference type="InterPro" id="IPR036373">
    <property type="entry name" value="Ribosomal_bL17_sf"/>
</dbReference>
<protein>
    <recommendedName>
        <fullName evidence="4 6">50S ribosomal protein L17</fullName>
    </recommendedName>
</protein>
<evidence type="ECO:0000256" key="4">
    <source>
        <dbReference type="ARBA" id="ARBA00035494"/>
    </source>
</evidence>
<organism evidence="7 8">
    <name type="scientific">Candidatus Andersenbacteria bacterium RIFCSPHIGHO2_12_FULL_45_11</name>
    <dbReference type="NCBI Taxonomy" id="1797281"/>
    <lineage>
        <taxon>Bacteria</taxon>
        <taxon>Candidatus Anderseniibacteriota</taxon>
    </lineage>
</organism>
<dbReference type="GO" id="GO:0003735">
    <property type="term" value="F:structural constituent of ribosome"/>
    <property type="evidence" value="ECO:0007669"/>
    <property type="project" value="InterPro"/>
</dbReference>
<comment type="caution">
    <text evidence="7">The sequence shown here is derived from an EMBL/GenBank/DDBJ whole genome shotgun (WGS) entry which is preliminary data.</text>
</comment>
<dbReference type="AlphaFoldDB" id="A0A1G1X2E3"/>
<keyword evidence="2 5" id="KW-0689">Ribosomal protein</keyword>
<dbReference type="InterPro" id="IPR047859">
    <property type="entry name" value="Ribosomal_bL17_CS"/>
</dbReference>